<feature type="transmembrane region" description="Helical" evidence="1">
    <location>
        <begin position="182"/>
        <end position="208"/>
    </location>
</feature>
<keyword evidence="3" id="KW-1185">Reference proteome</keyword>
<evidence type="ECO:0000256" key="1">
    <source>
        <dbReference type="SAM" id="Phobius"/>
    </source>
</evidence>
<evidence type="ECO:0000313" key="3">
    <source>
        <dbReference type="Proteomes" id="UP001210120"/>
    </source>
</evidence>
<feature type="transmembrane region" description="Helical" evidence="1">
    <location>
        <begin position="134"/>
        <end position="154"/>
    </location>
</feature>
<feature type="transmembrane region" description="Helical" evidence="1">
    <location>
        <begin position="40"/>
        <end position="57"/>
    </location>
</feature>
<dbReference type="Gene3D" id="1.10.1760.20">
    <property type="match status" value="1"/>
</dbReference>
<keyword evidence="1" id="KW-0472">Membrane</keyword>
<keyword evidence="1" id="KW-0812">Transmembrane</keyword>
<dbReference type="EMBL" id="CP115156">
    <property type="protein sequence ID" value="WBL31379.1"/>
    <property type="molecule type" value="Genomic_DNA"/>
</dbReference>
<organism evidence="2 3">
    <name type="scientific">Candidatus Phytoplasma sacchari</name>
    <dbReference type="NCBI Taxonomy" id="2609813"/>
    <lineage>
        <taxon>Bacteria</taxon>
        <taxon>Bacillati</taxon>
        <taxon>Mycoplasmatota</taxon>
        <taxon>Mollicutes</taxon>
        <taxon>Acholeplasmatales</taxon>
        <taxon>Acholeplasmataceae</taxon>
        <taxon>Candidatus Phytoplasma</taxon>
        <taxon>16SrXI (Rice yellow dwarf group)</taxon>
    </lineage>
</organism>
<protein>
    <recommendedName>
        <fullName evidence="4">ECF transporter S component</fullName>
    </recommendedName>
</protein>
<proteinExistence type="predicted"/>
<keyword evidence="1" id="KW-1133">Transmembrane helix</keyword>
<feature type="transmembrane region" description="Helical" evidence="1">
    <location>
        <begin position="9"/>
        <end position="34"/>
    </location>
</feature>
<evidence type="ECO:0000313" key="2">
    <source>
        <dbReference type="EMBL" id="WBL31379.1"/>
    </source>
</evidence>
<dbReference type="Proteomes" id="UP001210120">
    <property type="component" value="Chromosome"/>
</dbReference>
<gene>
    <name evidence="2" type="ORF">O7R10_02085</name>
</gene>
<feature type="transmembrane region" description="Helical" evidence="1">
    <location>
        <begin position="93"/>
        <end position="113"/>
    </location>
</feature>
<reference evidence="2" key="1">
    <citation type="submission" date="2022-12" db="EMBL/GenBank/DDBJ databases">
        <title>Genomic Characterization of Candidatus Phytoplasma sacchari in China.</title>
        <authorList>
            <person name="Zhang R.-Y."/>
        </authorList>
    </citation>
    <scope>NUCLEOTIDE SEQUENCE [LARGE SCALE GENOMIC DNA]</scope>
    <source>
        <strain evidence="2">SCWL1</strain>
    </source>
</reference>
<name>A0ABY7M2Z8_9MOLU</name>
<sequence>MKISFLTKIVIISIFISFAIISDIFCSAIIFFKMPFGGKLFKFSFVILFLSGFYLGFQKGFIVCIFYSFFHLGKFLLNFSLFTKIFSYNLRDIFLTSLFDFLIPDIIISFSGLKYKKQKENINNYFNFINILKLISFISFLRLLSFFISSYYVYAPKIVNKFNSLNLSNNYFFYLFNPNNKLYLFCFLYCFVPVLTNLVFSTLLVLFFNLRFKYILDKYN</sequence>
<evidence type="ECO:0008006" key="4">
    <source>
        <dbReference type="Google" id="ProtNLM"/>
    </source>
</evidence>
<accession>A0ABY7M2Z8</accession>